<name>A0A5A7U7Y1_CUCMM</name>
<gene>
    <name evidence="1" type="ORF">E6C27_scaffold175G001390</name>
</gene>
<evidence type="ECO:0000313" key="1">
    <source>
        <dbReference type="EMBL" id="KAA0050497.1"/>
    </source>
</evidence>
<reference evidence="1 2" key="1">
    <citation type="submission" date="2019-08" db="EMBL/GenBank/DDBJ databases">
        <title>Draft genome sequences of two oriental melons (Cucumis melo L. var makuwa).</title>
        <authorList>
            <person name="Kwon S.-Y."/>
        </authorList>
    </citation>
    <scope>NUCLEOTIDE SEQUENCE [LARGE SCALE GENOMIC DNA]</scope>
    <source>
        <strain evidence="2">cv. SW 3</strain>
        <tissue evidence="1">Leaf</tissue>
    </source>
</reference>
<accession>A0A5A7U7Y1</accession>
<organism evidence="1 2">
    <name type="scientific">Cucumis melo var. makuwa</name>
    <name type="common">Oriental melon</name>
    <dbReference type="NCBI Taxonomy" id="1194695"/>
    <lineage>
        <taxon>Eukaryota</taxon>
        <taxon>Viridiplantae</taxon>
        <taxon>Streptophyta</taxon>
        <taxon>Embryophyta</taxon>
        <taxon>Tracheophyta</taxon>
        <taxon>Spermatophyta</taxon>
        <taxon>Magnoliopsida</taxon>
        <taxon>eudicotyledons</taxon>
        <taxon>Gunneridae</taxon>
        <taxon>Pentapetalae</taxon>
        <taxon>rosids</taxon>
        <taxon>fabids</taxon>
        <taxon>Cucurbitales</taxon>
        <taxon>Cucurbitaceae</taxon>
        <taxon>Benincaseae</taxon>
        <taxon>Cucumis</taxon>
    </lineage>
</organism>
<dbReference type="Proteomes" id="UP000321393">
    <property type="component" value="Unassembled WGS sequence"/>
</dbReference>
<comment type="caution">
    <text evidence="1">The sequence shown here is derived from an EMBL/GenBank/DDBJ whole genome shotgun (WGS) entry which is preliminary data.</text>
</comment>
<dbReference type="AlphaFoldDB" id="A0A5A7U7Y1"/>
<sequence length="138" mass="16046">MRQDYGINMSYEKAWRARENTCERVRWSPEESYNLLRSYGEALKVTNPAYTEGVYPVGNQSDWKTSEDDVYMIVLPLKVVKRVSQPKKKRIPSIGEAPKLHKCGRCKEIGWAKKLIKRLAKRRGMAVMLEFNLIGPLR</sequence>
<evidence type="ECO:0000313" key="2">
    <source>
        <dbReference type="Proteomes" id="UP000321393"/>
    </source>
</evidence>
<protein>
    <submittedName>
        <fullName evidence="1">MuDRA-like transposase</fullName>
    </submittedName>
</protein>
<dbReference type="EMBL" id="SSTE01011829">
    <property type="protein sequence ID" value="KAA0050497.1"/>
    <property type="molecule type" value="Genomic_DNA"/>
</dbReference>
<proteinExistence type="predicted"/>